<feature type="compositionally biased region" description="Basic and acidic residues" evidence="1">
    <location>
        <begin position="303"/>
        <end position="331"/>
    </location>
</feature>
<feature type="compositionally biased region" description="Acidic residues" evidence="1">
    <location>
        <begin position="398"/>
        <end position="413"/>
    </location>
</feature>
<dbReference type="Proteomes" id="UP001235939">
    <property type="component" value="Chromosome 08"/>
</dbReference>
<feature type="region of interest" description="Disordered" evidence="1">
    <location>
        <begin position="156"/>
        <end position="177"/>
    </location>
</feature>
<organism evidence="2 3">
    <name type="scientific">Cordylochernes scorpioides</name>
    <dbReference type="NCBI Taxonomy" id="51811"/>
    <lineage>
        <taxon>Eukaryota</taxon>
        <taxon>Metazoa</taxon>
        <taxon>Ecdysozoa</taxon>
        <taxon>Arthropoda</taxon>
        <taxon>Chelicerata</taxon>
        <taxon>Arachnida</taxon>
        <taxon>Pseudoscorpiones</taxon>
        <taxon>Cheliferoidea</taxon>
        <taxon>Chernetidae</taxon>
        <taxon>Cordylochernes</taxon>
    </lineage>
</organism>
<sequence>MEEACAVADGRESRSIRCEAPPREDFAVNKVVYPPSVILQHRDHRGVLSPMAAGTLKSVLKKKSAVRSIVSHKRRVTFDEAVSFYCDDYPDIRFLALRSDVSSDLYFMFEPPPEYQDWNPDPPAEYRDRCLWGPGGEFVPPPPPPSCCWGTLPDKPPPPPVIPEPEPKVSQPETPTVLPEERYLPDLVEECSTSFNDYSEIEEGLLDELRKGNVSEDVTLDLENSDHFPKFNSDQLITAPPQLYSVDSIKMTIMEENGNEKRTNLENSEADVTKKDSSGDAKILQKQESEQSESSEIDLELEIIAKEEEERANIERETMEKALDNLEKPPAEEETEDGPDLSETSSQIRKYFEENALTCSILRGIEARRRDEKKFARPKSPLPSRDSLVEQLRRLTALDDDDGNITGDDDEPTEPVTDISVPRNFPEPAVPMPQNGYQEVHVTQVTHIQQSFNPYMPAPPPPPANFPPAMYPIHGAIQPQYIEEERVTTHLKNDTLTTTVNKTFKTNRFKAHFEQTLRRHLADGDEARRTTLKVEGGGDELERFVQQDLERIQRLKKRYSVAEEDEDPTFGFARRPSVRGIRTRFGSTTEILKQLHTQMSRGAGANHPSWPRYAPTPHEYYSSTLWAPRDRRSLQEPHPAPPIMPPPPSKDERGTPEGASSSPQVSSDSLYTAPPIEMDRPSKESGGVIYYSMNV</sequence>
<feature type="compositionally biased region" description="Pro residues" evidence="1">
    <location>
        <begin position="638"/>
        <end position="648"/>
    </location>
</feature>
<feature type="compositionally biased region" description="Acidic residues" evidence="1">
    <location>
        <begin position="290"/>
        <end position="301"/>
    </location>
</feature>
<dbReference type="EMBL" id="CP092870">
    <property type="protein sequence ID" value="UYV71415.1"/>
    <property type="molecule type" value="Genomic_DNA"/>
</dbReference>
<evidence type="ECO:0000313" key="3">
    <source>
        <dbReference type="Proteomes" id="UP001235939"/>
    </source>
</evidence>
<feature type="region of interest" description="Disordered" evidence="1">
    <location>
        <begin position="398"/>
        <end position="423"/>
    </location>
</feature>
<evidence type="ECO:0000313" key="2">
    <source>
        <dbReference type="EMBL" id="UYV71415.1"/>
    </source>
</evidence>
<feature type="region of interest" description="Disordered" evidence="1">
    <location>
        <begin position="632"/>
        <end position="695"/>
    </location>
</feature>
<keyword evidence="3" id="KW-1185">Reference proteome</keyword>
<protein>
    <submittedName>
        <fullName evidence="2">Uncharacterized protein</fullName>
    </submittedName>
</protein>
<proteinExistence type="predicted"/>
<gene>
    <name evidence="2" type="ORF">LAZ67_8003069</name>
</gene>
<feature type="compositionally biased region" description="Basic and acidic residues" evidence="1">
    <location>
        <begin position="271"/>
        <end position="289"/>
    </location>
</feature>
<evidence type="ECO:0000256" key="1">
    <source>
        <dbReference type="SAM" id="MobiDB-lite"/>
    </source>
</evidence>
<reference evidence="2 3" key="1">
    <citation type="submission" date="2022-01" db="EMBL/GenBank/DDBJ databases">
        <title>A chromosomal length assembly of Cordylochernes scorpioides.</title>
        <authorList>
            <person name="Zeh D."/>
            <person name="Zeh J."/>
        </authorList>
    </citation>
    <scope>NUCLEOTIDE SEQUENCE [LARGE SCALE GENOMIC DNA]</scope>
    <source>
        <strain evidence="2">IN4F17</strain>
        <tissue evidence="2">Whole Body</tissue>
    </source>
</reference>
<accession>A0ABY6KWE3</accession>
<feature type="compositionally biased region" description="Polar residues" evidence="1">
    <location>
        <begin position="658"/>
        <end position="670"/>
    </location>
</feature>
<feature type="region of interest" description="Disordered" evidence="1">
    <location>
        <begin position="255"/>
        <end position="346"/>
    </location>
</feature>
<name>A0ABY6KWE3_9ARAC</name>